<evidence type="ECO:0000313" key="4">
    <source>
        <dbReference type="Proteomes" id="UP000486351"/>
    </source>
</evidence>
<feature type="coiled-coil region" evidence="1">
    <location>
        <begin position="181"/>
        <end position="212"/>
    </location>
</feature>
<feature type="coiled-coil region" evidence="1">
    <location>
        <begin position="123"/>
        <end position="157"/>
    </location>
</feature>
<keyword evidence="1" id="KW-0175">Coiled coil</keyword>
<organism evidence="3 4">
    <name type="scientific">Phytophthora fragariae</name>
    <dbReference type="NCBI Taxonomy" id="53985"/>
    <lineage>
        <taxon>Eukaryota</taxon>
        <taxon>Sar</taxon>
        <taxon>Stramenopiles</taxon>
        <taxon>Oomycota</taxon>
        <taxon>Peronosporomycetes</taxon>
        <taxon>Peronosporales</taxon>
        <taxon>Peronosporaceae</taxon>
        <taxon>Phytophthora</taxon>
    </lineage>
</organism>
<name>A0A6G0S1D9_9STRA</name>
<sequence>MFDSELISFLDLMTPADTNDCEEVEASTDVVTRQPLTHQSLLLLDSGLPTDDHEDEENFKAALELLDEIYDSDSGREHPVDPPSFVPKTTSVDASSTSASSPEQTAIELLQEAAKAKPKRRHRVTTKQQIDKLKESVEELTNKLQSLSSGSARAQAQGAGEFAVSYGSMWQRIAIRQLERRQEAEHDNERLRAMLEIQVQEAKNLKRILKRRTRIEMMENMLGIKTKKQKLPIADTSDGSINILQEMLRRTDEVYSGVDREFQVKAMDQVPCPGKTRSASRHVMNDVFLEIMEKQVVPFPAKKTEMEVWGALGQIGMQALQCVKDVNAQVDFYAQNSQETDDTMMISYAAAASGFQGSENQTTSSIRIRKVMRKYVEDDRTVFVSRMETLPEHARIKLCCWIRVVVEQADVLEGHGAEITLIKSHYSISRHAPPNENYQTHSNVDMAITVWDETISRVSGEIETLLMNVALNSDRTGE</sequence>
<dbReference type="PANTHER" id="PTHR35796:SF3">
    <property type="entry name" value="BHLH DOMAIN-CONTAINING PROTEIN"/>
    <property type="match status" value="1"/>
</dbReference>
<dbReference type="AlphaFoldDB" id="A0A6G0S1D9"/>
<comment type="caution">
    <text evidence="3">The sequence shown here is derived from an EMBL/GenBank/DDBJ whole genome shotgun (WGS) entry which is preliminary data.</text>
</comment>
<reference evidence="3 4" key="1">
    <citation type="submission" date="2018-09" db="EMBL/GenBank/DDBJ databases">
        <title>Genomic investigation of the strawberry pathogen Phytophthora fragariae indicates pathogenicity is determined by transcriptional variation in three key races.</title>
        <authorList>
            <person name="Adams T.M."/>
            <person name="Armitage A.D."/>
            <person name="Sobczyk M.K."/>
            <person name="Bates H.J."/>
            <person name="Dunwell J.M."/>
            <person name="Nellist C.F."/>
            <person name="Harrison R.J."/>
        </authorList>
    </citation>
    <scope>NUCLEOTIDE SEQUENCE [LARGE SCALE GENOMIC DNA]</scope>
    <source>
        <strain evidence="3 4">NOV-77</strain>
    </source>
</reference>
<dbReference type="EMBL" id="QXFY01000341">
    <property type="protein sequence ID" value="KAE9347348.1"/>
    <property type="molecule type" value="Genomic_DNA"/>
</dbReference>
<accession>A0A6G0S1D9</accession>
<evidence type="ECO:0000256" key="2">
    <source>
        <dbReference type="SAM" id="MobiDB-lite"/>
    </source>
</evidence>
<protein>
    <submittedName>
        <fullName evidence="3">Uncharacterized protein</fullName>
    </submittedName>
</protein>
<feature type="region of interest" description="Disordered" evidence="2">
    <location>
        <begin position="72"/>
        <end position="104"/>
    </location>
</feature>
<evidence type="ECO:0000256" key="1">
    <source>
        <dbReference type="SAM" id="Coils"/>
    </source>
</evidence>
<proteinExistence type="predicted"/>
<dbReference type="PANTHER" id="PTHR35796">
    <property type="entry name" value="HYPOTHETICAL CYTOSOLIC PROTEIN"/>
    <property type="match status" value="1"/>
</dbReference>
<feature type="compositionally biased region" description="Low complexity" evidence="2">
    <location>
        <begin position="89"/>
        <end position="101"/>
    </location>
</feature>
<dbReference type="Proteomes" id="UP000486351">
    <property type="component" value="Unassembled WGS sequence"/>
</dbReference>
<evidence type="ECO:0000313" key="3">
    <source>
        <dbReference type="EMBL" id="KAE9347348.1"/>
    </source>
</evidence>
<gene>
    <name evidence="3" type="ORF">PF008_g7838</name>
</gene>